<keyword evidence="2" id="KW-1185">Reference proteome</keyword>
<evidence type="ECO:0000313" key="2">
    <source>
        <dbReference type="Proteomes" id="UP000250079"/>
    </source>
</evidence>
<dbReference type="Proteomes" id="UP000250079">
    <property type="component" value="Chromosome"/>
</dbReference>
<protein>
    <recommendedName>
        <fullName evidence="3">AbiEi antitoxin C-terminal domain-containing protein</fullName>
    </recommendedName>
</protein>
<name>A0A2Z2NLX2_9GAMM</name>
<evidence type="ECO:0000313" key="1">
    <source>
        <dbReference type="EMBL" id="ASJ72169.1"/>
    </source>
</evidence>
<reference evidence="1 2" key="1">
    <citation type="submission" date="2016-12" db="EMBL/GenBank/DDBJ databases">
        <authorList>
            <person name="Song W.-J."/>
            <person name="Kurnit D.M."/>
        </authorList>
    </citation>
    <scope>NUCLEOTIDE SEQUENCE [LARGE SCALE GENOMIC DNA]</scope>
    <source>
        <strain evidence="1 2">IMCC3135</strain>
    </source>
</reference>
<dbReference type="OrthoDB" id="3235173at2"/>
<dbReference type="EMBL" id="CP018632">
    <property type="protein sequence ID" value="ASJ72169.1"/>
    <property type="molecule type" value="Genomic_DNA"/>
</dbReference>
<gene>
    <name evidence="1" type="ORF">IMCC3135_10375</name>
</gene>
<dbReference type="KEGG" id="gai:IMCC3135_10375"/>
<proteinExistence type="predicted"/>
<organism evidence="1 2">
    <name type="scientific">Granulosicoccus antarcticus IMCC3135</name>
    <dbReference type="NCBI Taxonomy" id="1192854"/>
    <lineage>
        <taxon>Bacteria</taxon>
        <taxon>Pseudomonadati</taxon>
        <taxon>Pseudomonadota</taxon>
        <taxon>Gammaproteobacteria</taxon>
        <taxon>Chromatiales</taxon>
        <taxon>Granulosicoccaceae</taxon>
        <taxon>Granulosicoccus</taxon>
    </lineage>
</organism>
<accession>A0A2Z2NLX2</accession>
<dbReference type="InterPro" id="IPR059220">
    <property type="entry name" value="AbiEi"/>
</dbReference>
<sequence length="179" mass="20385">MKRNELLDRLNTWDDKGRYVWTQHDLKMQFPDDSSKSLEMSLRRFVRDGTLDRACRSVYVLPRARSDIGYTVEHIAIALRRGHYSYVSLESALSEYGAISQVPLSVVTVMTTGRSGLVNTTCGAIEFTHTRQSRSTILDGIVEIGRPLRFARARTALSDLRHVGRNLHLVDYEELEDVA</sequence>
<dbReference type="AlphaFoldDB" id="A0A2Z2NLX2"/>
<dbReference type="NCBIfam" id="NF047376">
    <property type="entry name" value="TAA_AbiEi"/>
    <property type="match status" value="1"/>
</dbReference>
<evidence type="ECO:0008006" key="3">
    <source>
        <dbReference type="Google" id="ProtNLM"/>
    </source>
</evidence>